<dbReference type="PATRIC" id="fig|1263870.3.peg.171"/>
<dbReference type="InterPro" id="IPR045595">
    <property type="entry name" value="SufBD_N"/>
</dbReference>
<keyword evidence="5" id="KW-1185">Reference proteome</keyword>
<dbReference type="InterPro" id="IPR055346">
    <property type="entry name" value="Fe-S_cluster_assembly_SufBD"/>
</dbReference>
<dbReference type="PANTHER" id="PTHR43575:SF1">
    <property type="entry name" value="PROTEIN ABCI7, CHLOROPLASTIC"/>
    <property type="match status" value="1"/>
</dbReference>
<dbReference type="NCBIfam" id="TIGR01981">
    <property type="entry name" value="sufD"/>
    <property type="match status" value="1"/>
</dbReference>
<dbReference type="OrthoDB" id="9803529at2"/>
<dbReference type="AlphaFoldDB" id="M5UAG4"/>
<dbReference type="Pfam" id="PF01458">
    <property type="entry name" value="SUFBD_core"/>
    <property type="match status" value="1"/>
</dbReference>
<comment type="caution">
    <text evidence="4">The sequence shown here is derived from an EMBL/GenBank/DDBJ whole genome shotgun (WGS) entry which is preliminary data.</text>
</comment>
<proteinExistence type="inferred from homology"/>
<sequence>MIATENDAYQESFQQFQSEQSSTAPAWLAELRQTAMNRFTQLGIPTKRIEDWRFTNVKSLAAKPYRNVQSISLSGGEAEALLEKAKLDESFHRLVFVNGHFVSQWSTEHELPEGAVIGNLASAIREEAGDLQNRLSVETDDEAAAFIALNTAFVNDGAFVEIPDGVTVDHPIHLIFLSVEAGQTASHPRNVIRLGKGSRAAVVETYLGREGEGYFTNAITQVDLDETAFLDHHKLQHEQTESLHIASTHVDQKESSEFRSHYFSFGSLMARNEINLMLDGEQIESTLNGLYMPTGEQLMDCRTRIDHARPHCNTYELYKGILDDKAKGVFNGKIFVHQDAQKTDAKQSNQALLLSDDAVVNTKPQLEIYADDVKCTHGATIGELDENSLYYLRSRGVSKDLARKMLIFAFANDVVQGVEIPAVRQHLETILLSSHGLPDV</sequence>
<dbReference type="InterPro" id="IPR000825">
    <property type="entry name" value="SUF_FeS_clus_asmbl_SufBD_core"/>
</dbReference>
<accession>M5UAG4</accession>
<organism evidence="4 5">
    <name type="scientific">Rhodopirellula sallentina SM41</name>
    <dbReference type="NCBI Taxonomy" id="1263870"/>
    <lineage>
        <taxon>Bacteria</taxon>
        <taxon>Pseudomonadati</taxon>
        <taxon>Planctomycetota</taxon>
        <taxon>Planctomycetia</taxon>
        <taxon>Pirellulales</taxon>
        <taxon>Pirellulaceae</taxon>
        <taxon>Rhodopirellula</taxon>
    </lineage>
</organism>
<gene>
    <name evidence="4" type="ORF">RSSM_00149</name>
</gene>
<feature type="domain" description="SUF system FeS cluster assembly SufBD core" evidence="2">
    <location>
        <begin position="181"/>
        <end position="410"/>
    </location>
</feature>
<dbReference type="GO" id="GO:0016226">
    <property type="term" value="P:iron-sulfur cluster assembly"/>
    <property type="evidence" value="ECO:0007669"/>
    <property type="project" value="InterPro"/>
</dbReference>
<evidence type="ECO:0000259" key="2">
    <source>
        <dbReference type="Pfam" id="PF01458"/>
    </source>
</evidence>
<dbReference type="InterPro" id="IPR037284">
    <property type="entry name" value="SUF_FeS_clus_asmbl_SufBD_sf"/>
</dbReference>
<dbReference type="EMBL" id="ANOH01000008">
    <property type="protein sequence ID" value="EMI58422.1"/>
    <property type="molecule type" value="Genomic_DNA"/>
</dbReference>
<dbReference type="Proteomes" id="UP000011885">
    <property type="component" value="Unassembled WGS sequence"/>
</dbReference>
<name>M5UAG4_9BACT</name>
<dbReference type="PANTHER" id="PTHR43575">
    <property type="entry name" value="PROTEIN ABCI7, CHLOROPLASTIC"/>
    <property type="match status" value="1"/>
</dbReference>
<evidence type="ECO:0000313" key="5">
    <source>
        <dbReference type="Proteomes" id="UP000011885"/>
    </source>
</evidence>
<protein>
    <submittedName>
        <fullName evidence="4">FeS assembly protein SufD</fullName>
    </submittedName>
</protein>
<evidence type="ECO:0000259" key="3">
    <source>
        <dbReference type="Pfam" id="PF19295"/>
    </source>
</evidence>
<feature type="domain" description="SUF system FeS cluster assembly SufBD N-terminal" evidence="3">
    <location>
        <begin position="6"/>
        <end position="173"/>
    </location>
</feature>
<reference evidence="4 5" key="1">
    <citation type="journal article" date="2013" name="Mar. Genomics">
        <title>Expression of sulfatases in Rhodopirellula baltica and the diversity of sulfatases in the genus Rhodopirellula.</title>
        <authorList>
            <person name="Wegner C.E."/>
            <person name="Richter-Heitmann T."/>
            <person name="Klindworth A."/>
            <person name="Klockow C."/>
            <person name="Richter M."/>
            <person name="Achstetter T."/>
            <person name="Glockner F.O."/>
            <person name="Harder J."/>
        </authorList>
    </citation>
    <scope>NUCLEOTIDE SEQUENCE [LARGE SCALE GENOMIC DNA]</scope>
    <source>
        <strain evidence="4 5">SM41</strain>
    </source>
</reference>
<comment type="similarity">
    <text evidence="1">Belongs to the iron-sulfur cluster assembly SufBD family.</text>
</comment>
<dbReference type="SUPFAM" id="SSF101960">
    <property type="entry name" value="Stabilizer of iron transporter SufD"/>
    <property type="match status" value="1"/>
</dbReference>
<dbReference type="InterPro" id="IPR011542">
    <property type="entry name" value="SUF_FeS_clus_asmbl_SufD"/>
</dbReference>
<evidence type="ECO:0000313" key="4">
    <source>
        <dbReference type="EMBL" id="EMI58422.1"/>
    </source>
</evidence>
<dbReference type="Pfam" id="PF19295">
    <property type="entry name" value="SufBD_N"/>
    <property type="match status" value="1"/>
</dbReference>
<dbReference type="RefSeq" id="WP_008673288.1">
    <property type="nucleotide sequence ID" value="NZ_ANOH01000008.1"/>
</dbReference>
<evidence type="ECO:0000256" key="1">
    <source>
        <dbReference type="ARBA" id="ARBA00043967"/>
    </source>
</evidence>